<feature type="compositionally biased region" description="Low complexity" evidence="8">
    <location>
        <begin position="98"/>
        <end position="114"/>
    </location>
</feature>
<dbReference type="InterPro" id="IPR001555">
    <property type="entry name" value="GART_AS"/>
</dbReference>
<reference evidence="11 12" key="1">
    <citation type="submission" date="2019-10" db="EMBL/GenBank/DDBJ databases">
        <title>Rubrobacter sp nov SCSIO 52915 isolated from a deep-sea sediment in the South China Sea.</title>
        <authorList>
            <person name="Chen R.W."/>
        </authorList>
    </citation>
    <scope>NUCLEOTIDE SEQUENCE [LARGE SCALE GENOMIC DNA]</scope>
    <source>
        <strain evidence="11 12">SCSIO 52915</strain>
    </source>
</reference>
<evidence type="ECO:0000256" key="6">
    <source>
        <dbReference type="ARBA" id="ARBA00022917"/>
    </source>
</evidence>
<dbReference type="AlphaFoldDB" id="A0A6G8PXJ5"/>
<dbReference type="Pfam" id="PF00551">
    <property type="entry name" value="Formyl_trans_N"/>
    <property type="match status" value="1"/>
</dbReference>
<keyword evidence="12" id="KW-1185">Reference proteome</keyword>
<comment type="function">
    <text evidence="1">Attaches a formyl group to the free amino group of methionyl-tRNA(fMet). The formyl group appears to play a dual role in the initiator identity of N-formylmethionyl-tRNA by promoting its recognition by IF2 and preventing the misappropriation of this tRNA by the elongation apparatus.</text>
</comment>
<evidence type="ECO:0000256" key="8">
    <source>
        <dbReference type="SAM" id="MobiDB-lite"/>
    </source>
</evidence>
<dbReference type="PROSITE" id="PS00373">
    <property type="entry name" value="GART"/>
    <property type="match status" value="1"/>
</dbReference>
<dbReference type="GO" id="GO:0004479">
    <property type="term" value="F:methionyl-tRNA formyltransferase activity"/>
    <property type="evidence" value="ECO:0007669"/>
    <property type="project" value="UniProtKB-EC"/>
</dbReference>
<dbReference type="GO" id="GO:0005829">
    <property type="term" value="C:cytosol"/>
    <property type="evidence" value="ECO:0007669"/>
    <property type="project" value="TreeGrafter"/>
</dbReference>
<dbReference type="KEGG" id="rmar:GBA65_10360"/>
<comment type="similarity">
    <text evidence="2">Belongs to the Fmt family.</text>
</comment>
<feature type="region of interest" description="Disordered" evidence="8">
    <location>
        <begin position="98"/>
        <end position="124"/>
    </location>
</feature>
<dbReference type="InterPro" id="IPR002376">
    <property type="entry name" value="Formyl_transf_N"/>
</dbReference>
<evidence type="ECO:0000256" key="7">
    <source>
        <dbReference type="ARBA" id="ARBA00048558"/>
    </source>
</evidence>
<dbReference type="EC" id="2.1.2.9" evidence="3"/>
<name>A0A6G8PXJ5_9ACTN</name>
<protein>
    <recommendedName>
        <fullName evidence="4">Methionyl-tRNA formyltransferase</fullName>
        <ecNumber evidence="3">2.1.2.9</ecNumber>
    </recommendedName>
</protein>
<proteinExistence type="inferred from homology"/>
<comment type="catalytic activity">
    <reaction evidence="7">
        <text>L-methionyl-tRNA(fMet) + (6R)-10-formyltetrahydrofolate = N-formyl-L-methionyl-tRNA(fMet) + (6S)-5,6,7,8-tetrahydrofolate + H(+)</text>
        <dbReference type="Rhea" id="RHEA:24380"/>
        <dbReference type="Rhea" id="RHEA-COMP:9952"/>
        <dbReference type="Rhea" id="RHEA-COMP:9953"/>
        <dbReference type="ChEBI" id="CHEBI:15378"/>
        <dbReference type="ChEBI" id="CHEBI:57453"/>
        <dbReference type="ChEBI" id="CHEBI:78530"/>
        <dbReference type="ChEBI" id="CHEBI:78844"/>
        <dbReference type="ChEBI" id="CHEBI:195366"/>
        <dbReference type="EC" id="2.1.2.9"/>
    </reaction>
</comment>
<dbReference type="PANTHER" id="PTHR11138">
    <property type="entry name" value="METHIONYL-TRNA FORMYLTRANSFERASE"/>
    <property type="match status" value="1"/>
</dbReference>
<dbReference type="CDD" id="cd08704">
    <property type="entry name" value="Met_tRNA_FMT_C"/>
    <property type="match status" value="1"/>
</dbReference>
<dbReference type="InterPro" id="IPR005793">
    <property type="entry name" value="Formyl_trans_C"/>
</dbReference>
<feature type="domain" description="Formyl transferase C-terminal" evidence="10">
    <location>
        <begin position="199"/>
        <end position="297"/>
    </location>
</feature>
<evidence type="ECO:0000259" key="9">
    <source>
        <dbReference type="Pfam" id="PF00551"/>
    </source>
</evidence>
<dbReference type="Proteomes" id="UP000502706">
    <property type="component" value="Chromosome"/>
</dbReference>
<feature type="domain" description="Formyl transferase N-terminal" evidence="9">
    <location>
        <begin position="1"/>
        <end position="173"/>
    </location>
</feature>
<evidence type="ECO:0000313" key="11">
    <source>
        <dbReference type="EMBL" id="QIN78857.1"/>
    </source>
</evidence>
<evidence type="ECO:0000256" key="1">
    <source>
        <dbReference type="ARBA" id="ARBA00002606"/>
    </source>
</evidence>
<sequence>MKLAFAGTPSFAATILRGLLGSEHEVGLVISQPDRPRGRGRKVTRSPVAELATEAGLSLAQPARIGEAAGEISAHDALVVAAYGQILRADTIYAAPSGPGTSTPPCSPATAAPPYRARHHGGEGETGVSLMRMDEGLDTGPFALQLRTPIPPDMTGGELTAALAELGAKAVVEGMSSLAKKMLTLTEQDNDLATYAPKLGDEERVIRWGEPVERVHDRVRALTPHIGARAYHPDLSGPIKVLRARISEKNVRRGVPGTILPAKEHILVACGEGVLEVLELQAPGSKMLSAPDFLRGRRLEGTFSS</sequence>
<dbReference type="InterPro" id="IPR044135">
    <property type="entry name" value="Met-tRNA-FMT_C"/>
</dbReference>
<dbReference type="PANTHER" id="PTHR11138:SF5">
    <property type="entry name" value="METHIONYL-TRNA FORMYLTRANSFERASE, MITOCHONDRIAL"/>
    <property type="match status" value="1"/>
</dbReference>
<evidence type="ECO:0000256" key="5">
    <source>
        <dbReference type="ARBA" id="ARBA00022679"/>
    </source>
</evidence>
<dbReference type="InterPro" id="IPR036477">
    <property type="entry name" value="Formyl_transf_N_sf"/>
</dbReference>
<dbReference type="InterPro" id="IPR011034">
    <property type="entry name" value="Formyl_transferase-like_C_sf"/>
</dbReference>
<keyword evidence="5 11" id="KW-0808">Transferase</keyword>
<dbReference type="InterPro" id="IPR037022">
    <property type="entry name" value="Formyl_trans_C_sf"/>
</dbReference>
<dbReference type="RefSeq" id="WP_166396524.1">
    <property type="nucleotide sequence ID" value="NZ_CP045121.1"/>
</dbReference>
<accession>A0A6G8PXJ5</accession>
<dbReference type="CDD" id="cd08646">
    <property type="entry name" value="FMT_core_Met-tRNA-FMT_N"/>
    <property type="match status" value="1"/>
</dbReference>
<dbReference type="SUPFAM" id="SSF53328">
    <property type="entry name" value="Formyltransferase"/>
    <property type="match status" value="1"/>
</dbReference>
<dbReference type="Gene3D" id="3.40.50.170">
    <property type="entry name" value="Formyl transferase, N-terminal domain"/>
    <property type="match status" value="1"/>
</dbReference>
<organism evidence="11 12">
    <name type="scientific">Rubrobacter marinus</name>
    <dbReference type="NCBI Taxonomy" id="2653852"/>
    <lineage>
        <taxon>Bacteria</taxon>
        <taxon>Bacillati</taxon>
        <taxon>Actinomycetota</taxon>
        <taxon>Rubrobacteria</taxon>
        <taxon>Rubrobacterales</taxon>
        <taxon>Rubrobacteraceae</taxon>
        <taxon>Rubrobacter</taxon>
    </lineage>
</organism>
<dbReference type="EMBL" id="CP045121">
    <property type="protein sequence ID" value="QIN78857.1"/>
    <property type="molecule type" value="Genomic_DNA"/>
</dbReference>
<evidence type="ECO:0000313" key="12">
    <source>
        <dbReference type="Proteomes" id="UP000502706"/>
    </source>
</evidence>
<evidence type="ECO:0000259" key="10">
    <source>
        <dbReference type="Pfam" id="PF02911"/>
    </source>
</evidence>
<evidence type="ECO:0000256" key="2">
    <source>
        <dbReference type="ARBA" id="ARBA00010699"/>
    </source>
</evidence>
<gene>
    <name evidence="11" type="primary">fmt</name>
    <name evidence="11" type="ORF">GBA65_10360</name>
</gene>
<dbReference type="Pfam" id="PF02911">
    <property type="entry name" value="Formyl_trans_C"/>
    <property type="match status" value="1"/>
</dbReference>
<dbReference type="Gene3D" id="3.10.25.10">
    <property type="entry name" value="Formyl transferase, C-terminal domain"/>
    <property type="match status" value="1"/>
</dbReference>
<keyword evidence="6" id="KW-0648">Protein biosynthesis</keyword>
<dbReference type="SUPFAM" id="SSF50486">
    <property type="entry name" value="FMT C-terminal domain-like"/>
    <property type="match status" value="1"/>
</dbReference>
<evidence type="ECO:0000256" key="3">
    <source>
        <dbReference type="ARBA" id="ARBA00012261"/>
    </source>
</evidence>
<dbReference type="InterPro" id="IPR041711">
    <property type="entry name" value="Met-tRNA-FMT_N"/>
</dbReference>
<evidence type="ECO:0000256" key="4">
    <source>
        <dbReference type="ARBA" id="ARBA00016014"/>
    </source>
</evidence>